<feature type="region of interest" description="Disordered" evidence="1">
    <location>
        <begin position="161"/>
        <end position="206"/>
    </location>
</feature>
<proteinExistence type="predicted"/>
<evidence type="ECO:0000313" key="3">
    <source>
        <dbReference type="Proteomes" id="UP000603453"/>
    </source>
</evidence>
<comment type="caution">
    <text evidence="2">The sequence shown here is derived from an EMBL/GenBank/DDBJ whole genome shotgun (WGS) entry which is preliminary data.</text>
</comment>
<dbReference type="OrthoDB" id="2220585at2759"/>
<feature type="compositionally biased region" description="Basic and acidic residues" evidence="1">
    <location>
        <begin position="1"/>
        <end position="10"/>
    </location>
</feature>
<reference evidence="2" key="1">
    <citation type="submission" date="2020-12" db="EMBL/GenBank/DDBJ databases">
        <title>Metabolic potential, ecology and presence of endohyphal bacteria is reflected in genomic diversity of Mucoromycotina.</title>
        <authorList>
            <person name="Muszewska A."/>
            <person name="Okrasinska A."/>
            <person name="Steczkiewicz K."/>
            <person name="Drgas O."/>
            <person name="Orlowska M."/>
            <person name="Perlinska-Lenart U."/>
            <person name="Aleksandrzak-Piekarczyk T."/>
            <person name="Szatraj K."/>
            <person name="Zielenkiewicz U."/>
            <person name="Pilsyk S."/>
            <person name="Malc E."/>
            <person name="Mieczkowski P."/>
            <person name="Kruszewska J.S."/>
            <person name="Biernat P."/>
            <person name="Pawlowska J."/>
        </authorList>
    </citation>
    <scope>NUCLEOTIDE SEQUENCE</scope>
    <source>
        <strain evidence="2">WA0000017839</strain>
    </source>
</reference>
<name>A0A8H7RAE7_9FUNG</name>
<dbReference type="AlphaFoldDB" id="A0A8H7RAE7"/>
<evidence type="ECO:0000256" key="1">
    <source>
        <dbReference type="SAM" id="MobiDB-lite"/>
    </source>
</evidence>
<evidence type="ECO:0000313" key="2">
    <source>
        <dbReference type="EMBL" id="KAG2207332.1"/>
    </source>
</evidence>
<keyword evidence="3" id="KW-1185">Reference proteome</keyword>
<organism evidence="2 3">
    <name type="scientific">Mucor saturninus</name>
    <dbReference type="NCBI Taxonomy" id="64648"/>
    <lineage>
        <taxon>Eukaryota</taxon>
        <taxon>Fungi</taxon>
        <taxon>Fungi incertae sedis</taxon>
        <taxon>Mucoromycota</taxon>
        <taxon>Mucoromycotina</taxon>
        <taxon>Mucoromycetes</taxon>
        <taxon>Mucorales</taxon>
        <taxon>Mucorineae</taxon>
        <taxon>Mucoraceae</taxon>
        <taxon>Mucor</taxon>
    </lineage>
</organism>
<dbReference type="EMBL" id="JAEPRD010000025">
    <property type="protein sequence ID" value="KAG2207332.1"/>
    <property type="molecule type" value="Genomic_DNA"/>
</dbReference>
<sequence>MGSRSDRREQTSTAHISSGGRLTGALANNQNARFAHDALVADCARFLGSDIINDTVTQFAENILTIIESPTELDSTEVKRRIEQILPTSHEYKVHRGMALSDKDCTRLCSLADRVINNAPYTNLNIVDENNPQDDDDDGEREFTDRLRRASHGSVGDVQYIRHTNTAQPLDLPKQLPSFIEPNEDVDTKQEYDVDITPFDSEEDDD</sequence>
<feature type="region of interest" description="Disordered" evidence="1">
    <location>
        <begin position="1"/>
        <end position="22"/>
    </location>
</feature>
<accession>A0A8H7RAE7</accession>
<dbReference type="Proteomes" id="UP000603453">
    <property type="component" value="Unassembled WGS sequence"/>
</dbReference>
<gene>
    <name evidence="2" type="ORF">INT47_006806</name>
</gene>
<protein>
    <submittedName>
        <fullName evidence="2">Uncharacterized protein</fullName>
    </submittedName>
</protein>